<feature type="transmembrane region" description="Helical" evidence="1">
    <location>
        <begin position="21"/>
        <end position="43"/>
    </location>
</feature>
<reference evidence="2" key="1">
    <citation type="submission" date="2014-09" db="EMBL/GenBank/DDBJ databases">
        <authorList>
            <person name="Magalhaes I.L.F."/>
            <person name="Oliveira U."/>
            <person name="Santos F.R."/>
            <person name="Vidigal T.H.D.A."/>
            <person name="Brescovit A.D."/>
            <person name="Santos A.J."/>
        </authorList>
    </citation>
    <scope>NUCLEOTIDE SEQUENCE</scope>
    <source>
        <tissue evidence="2">Shoot tissue taken approximately 20 cm above the soil surface</tissue>
    </source>
</reference>
<evidence type="ECO:0000313" key="2">
    <source>
        <dbReference type="EMBL" id="JAE12322.1"/>
    </source>
</evidence>
<keyword evidence="1" id="KW-0812">Transmembrane</keyword>
<dbReference type="EMBL" id="GBRH01185574">
    <property type="protein sequence ID" value="JAE12322.1"/>
    <property type="molecule type" value="Transcribed_RNA"/>
</dbReference>
<keyword evidence="1" id="KW-1133">Transmembrane helix</keyword>
<accession>A0A0A9FIZ4</accession>
<dbReference type="AlphaFoldDB" id="A0A0A9FIZ4"/>
<organism evidence="2">
    <name type="scientific">Arundo donax</name>
    <name type="common">Giant reed</name>
    <name type="synonym">Donax arundinaceus</name>
    <dbReference type="NCBI Taxonomy" id="35708"/>
    <lineage>
        <taxon>Eukaryota</taxon>
        <taxon>Viridiplantae</taxon>
        <taxon>Streptophyta</taxon>
        <taxon>Embryophyta</taxon>
        <taxon>Tracheophyta</taxon>
        <taxon>Spermatophyta</taxon>
        <taxon>Magnoliopsida</taxon>
        <taxon>Liliopsida</taxon>
        <taxon>Poales</taxon>
        <taxon>Poaceae</taxon>
        <taxon>PACMAD clade</taxon>
        <taxon>Arundinoideae</taxon>
        <taxon>Arundineae</taxon>
        <taxon>Arundo</taxon>
    </lineage>
</organism>
<evidence type="ECO:0000256" key="1">
    <source>
        <dbReference type="SAM" id="Phobius"/>
    </source>
</evidence>
<sequence length="47" mass="5480">MLLFTISFFSLEPARHILSSIVYDILVSTIFEIIMILFLVKFVPFTL</sequence>
<proteinExistence type="predicted"/>
<protein>
    <submittedName>
        <fullName evidence="2">Uncharacterized protein</fullName>
    </submittedName>
</protein>
<name>A0A0A9FIZ4_ARUDO</name>
<keyword evidence="1" id="KW-0472">Membrane</keyword>
<reference evidence="2" key="2">
    <citation type="journal article" date="2015" name="Data Brief">
        <title>Shoot transcriptome of the giant reed, Arundo donax.</title>
        <authorList>
            <person name="Barrero R.A."/>
            <person name="Guerrero F.D."/>
            <person name="Moolhuijzen P."/>
            <person name="Goolsby J.A."/>
            <person name="Tidwell J."/>
            <person name="Bellgard S.E."/>
            <person name="Bellgard M.I."/>
        </authorList>
    </citation>
    <scope>NUCLEOTIDE SEQUENCE</scope>
    <source>
        <tissue evidence="2">Shoot tissue taken approximately 20 cm above the soil surface</tissue>
    </source>
</reference>